<dbReference type="RefSeq" id="WP_205459882.1">
    <property type="nucleotide sequence ID" value="NZ_JAFHKK010000032.1"/>
</dbReference>
<evidence type="ECO:0000313" key="5">
    <source>
        <dbReference type="EMBL" id="MBN2965321.1"/>
    </source>
</evidence>
<sequence>MESKEEFRARCLQKLKHHALRNKLRQDHAVLTKLALLLKDVKGKTILCYLPLKHEVNITKLMRSLRPDNRLLVPFMEGVSFKVVKFRLPIKKKRFSVLEPQNSQMIFSKIDIAIVPVVGVDGALRRIGHGKGMYDRFFSSLKCHPIVIFVQGADCFTTQHVGDAHDVQADFYITPNHFIKRRGFNDFRVFNRRRCRAI</sequence>
<dbReference type="PANTHER" id="PTHR23407">
    <property type="entry name" value="ATPASE INHIBITOR/5-FORMYLTETRAHYDROFOLATE CYCLO-LIGASE"/>
    <property type="match status" value="1"/>
</dbReference>
<keyword evidence="2 4" id="KW-0547">Nucleotide-binding</keyword>
<dbReference type="EMBL" id="JAFHKK010000032">
    <property type="protein sequence ID" value="MBN2965321.1"/>
    <property type="molecule type" value="Genomic_DNA"/>
</dbReference>
<keyword evidence="5" id="KW-0436">Ligase</keyword>
<reference evidence="5" key="2">
    <citation type="submission" date="2021-02" db="EMBL/GenBank/DDBJ databases">
        <authorList>
            <person name="Merkel A.Y."/>
        </authorList>
    </citation>
    <scope>NUCLEOTIDE SEQUENCE</scope>
    <source>
        <strain evidence="5">T05b</strain>
    </source>
</reference>
<dbReference type="PANTHER" id="PTHR23407:SF1">
    <property type="entry name" value="5-FORMYLTETRAHYDROFOLATE CYCLO-LIGASE"/>
    <property type="match status" value="1"/>
</dbReference>
<evidence type="ECO:0000256" key="4">
    <source>
        <dbReference type="RuleBase" id="RU361279"/>
    </source>
</evidence>
<gene>
    <name evidence="5" type="ORF">JWV37_11060</name>
</gene>
<evidence type="ECO:0000256" key="3">
    <source>
        <dbReference type="ARBA" id="ARBA00022840"/>
    </source>
</evidence>
<comment type="caution">
    <text evidence="5">The sequence shown here is derived from an EMBL/GenBank/DDBJ whole genome shotgun (WGS) entry which is preliminary data.</text>
</comment>
<organism evidence="5 6">
    <name type="scientific">Sulfurospirillum tamanense</name>
    <dbReference type="NCBI Taxonomy" id="2813362"/>
    <lineage>
        <taxon>Bacteria</taxon>
        <taxon>Pseudomonadati</taxon>
        <taxon>Campylobacterota</taxon>
        <taxon>Epsilonproteobacteria</taxon>
        <taxon>Campylobacterales</taxon>
        <taxon>Sulfurospirillaceae</taxon>
        <taxon>Sulfurospirillum</taxon>
    </lineage>
</organism>
<keyword evidence="3 4" id="KW-0067">ATP-binding</keyword>
<dbReference type="Gene3D" id="3.40.50.10420">
    <property type="entry name" value="NagB/RpiA/CoA transferase-like"/>
    <property type="match status" value="1"/>
</dbReference>
<comment type="similarity">
    <text evidence="1 4">Belongs to the 5-formyltetrahydrofolate cyclo-ligase family.</text>
</comment>
<dbReference type="GO" id="GO:0030272">
    <property type="term" value="F:5-formyltetrahydrofolate cyclo-ligase activity"/>
    <property type="evidence" value="ECO:0007669"/>
    <property type="project" value="UniProtKB-EC"/>
</dbReference>
<reference evidence="5" key="1">
    <citation type="submission" date="2021-02" db="EMBL/GenBank/DDBJ databases">
        <title>Sulfurospirillum tamanensis sp. nov.</title>
        <authorList>
            <person name="Frolova A."/>
            <person name="Merkel A."/>
            <person name="Slobodkin A."/>
        </authorList>
    </citation>
    <scope>NUCLEOTIDE SEQUENCE</scope>
    <source>
        <strain evidence="5">T05b</strain>
    </source>
</reference>
<comment type="catalytic activity">
    <reaction evidence="4">
        <text>(6S)-5-formyl-5,6,7,8-tetrahydrofolate + ATP = (6R)-5,10-methenyltetrahydrofolate + ADP + phosphate</text>
        <dbReference type="Rhea" id="RHEA:10488"/>
        <dbReference type="ChEBI" id="CHEBI:30616"/>
        <dbReference type="ChEBI" id="CHEBI:43474"/>
        <dbReference type="ChEBI" id="CHEBI:57455"/>
        <dbReference type="ChEBI" id="CHEBI:57457"/>
        <dbReference type="ChEBI" id="CHEBI:456216"/>
        <dbReference type="EC" id="6.3.3.2"/>
    </reaction>
</comment>
<comment type="cofactor">
    <cofactor evidence="4">
        <name>Mg(2+)</name>
        <dbReference type="ChEBI" id="CHEBI:18420"/>
    </cofactor>
</comment>
<name>A0ABS2WUH9_9BACT</name>
<keyword evidence="6" id="KW-1185">Reference proteome</keyword>
<proteinExistence type="inferred from homology"/>
<keyword evidence="4" id="KW-0460">Magnesium</keyword>
<keyword evidence="4" id="KW-0479">Metal-binding</keyword>
<dbReference type="InterPro" id="IPR037171">
    <property type="entry name" value="NagB/RpiA_transferase-like"/>
</dbReference>
<protein>
    <recommendedName>
        <fullName evidence="4">5-formyltetrahydrofolate cyclo-ligase</fullName>
        <ecNumber evidence="4">6.3.3.2</ecNumber>
    </recommendedName>
</protein>
<dbReference type="Pfam" id="PF01812">
    <property type="entry name" value="5-FTHF_cyc-lig"/>
    <property type="match status" value="1"/>
</dbReference>
<evidence type="ECO:0000256" key="1">
    <source>
        <dbReference type="ARBA" id="ARBA00010638"/>
    </source>
</evidence>
<dbReference type="Proteomes" id="UP000703590">
    <property type="component" value="Unassembled WGS sequence"/>
</dbReference>
<dbReference type="InterPro" id="IPR024185">
    <property type="entry name" value="FTHF_cligase-like_sf"/>
</dbReference>
<dbReference type="SUPFAM" id="SSF100950">
    <property type="entry name" value="NagB/RpiA/CoA transferase-like"/>
    <property type="match status" value="1"/>
</dbReference>
<dbReference type="EC" id="6.3.3.2" evidence="4"/>
<dbReference type="NCBIfam" id="TIGR02727">
    <property type="entry name" value="MTHFS_bact"/>
    <property type="match status" value="1"/>
</dbReference>
<dbReference type="InterPro" id="IPR002698">
    <property type="entry name" value="FTHF_cligase"/>
</dbReference>
<dbReference type="PIRSF" id="PIRSF006806">
    <property type="entry name" value="FTHF_cligase"/>
    <property type="match status" value="1"/>
</dbReference>
<evidence type="ECO:0000256" key="2">
    <source>
        <dbReference type="ARBA" id="ARBA00022741"/>
    </source>
</evidence>
<evidence type="ECO:0000313" key="6">
    <source>
        <dbReference type="Proteomes" id="UP000703590"/>
    </source>
</evidence>
<accession>A0ABS2WUH9</accession>